<dbReference type="InterPro" id="IPR001845">
    <property type="entry name" value="HTH_ArsR_DNA-bd_dom"/>
</dbReference>
<protein>
    <submittedName>
        <fullName evidence="5">Metalloregulator ArsR/SmtB family transcription factor</fullName>
    </submittedName>
</protein>
<dbReference type="RefSeq" id="WP_235226399.1">
    <property type="nucleotide sequence ID" value="NZ_JAKGAQ010000003.1"/>
</dbReference>
<dbReference type="PANTHER" id="PTHR33154:SF33">
    <property type="entry name" value="TRANSCRIPTIONAL REPRESSOR SDPR"/>
    <property type="match status" value="1"/>
</dbReference>
<evidence type="ECO:0000259" key="4">
    <source>
        <dbReference type="PROSITE" id="PS50987"/>
    </source>
</evidence>
<comment type="caution">
    <text evidence="5">The sequence shown here is derived from an EMBL/GenBank/DDBJ whole genome shotgun (WGS) entry which is preliminary data.</text>
</comment>
<keyword evidence="6" id="KW-1185">Reference proteome</keyword>
<dbReference type="EMBL" id="JAKGAQ010000003">
    <property type="protein sequence ID" value="MCF2872073.1"/>
    <property type="molecule type" value="Genomic_DNA"/>
</dbReference>
<dbReference type="Proteomes" id="UP001200557">
    <property type="component" value="Unassembled WGS sequence"/>
</dbReference>
<dbReference type="Gene3D" id="1.10.10.10">
    <property type="entry name" value="Winged helix-like DNA-binding domain superfamily/Winged helix DNA-binding domain"/>
    <property type="match status" value="1"/>
</dbReference>
<dbReference type="InterPro" id="IPR036390">
    <property type="entry name" value="WH_DNA-bd_sf"/>
</dbReference>
<dbReference type="PANTHER" id="PTHR33154">
    <property type="entry name" value="TRANSCRIPTIONAL REGULATOR, ARSR FAMILY"/>
    <property type="match status" value="1"/>
</dbReference>
<feature type="domain" description="HTH arsR-type" evidence="4">
    <location>
        <begin position="1"/>
        <end position="92"/>
    </location>
</feature>
<evidence type="ECO:0000256" key="2">
    <source>
        <dbReference type="ARBA" id="ARBA00023125"/>
    </source>
</evidence>
<name>A0ABS9D1A6_9RHOB</name>
<dbReference type="CDD" id="cd00090">
    <property type="entry name" value="HTH_ARSR"/>
    <property type="match status" value="1"/>
</dbReference>
<dbReference type="Pfam" id="PF01022">
    <property type="entry name" value="HTH_5"/>
    <property type="match status" value="1"/>
</dbReference>
<dbReference type="InterPro" id="IPR051081">
    <property type="entry name" value="HTH_MetalResp_TranReg"/>
</dbReference>
<dbReference type="SUPFAM" id="SSF46785">
    <property type="entry name" value="Winged helix' DNA-binding domain"/>
    <property type="match status" value="1"/>
</dbReference>
<dbReference type="InterPro" id="IPR011991">
    <property type="entry name" value="ArsR-like_HTH"/>
</dbReference>
<evidence type="ECO:0000313" key="6">
    <source>
        <dbReference type="Proteomes" id="UP001200557"/>
    </source>
</evidence>
<reference evidence="5 6" key="1">
    <citation type="submission" date="2022-01" db="EMBL/GenBank/DDBJ databases">
        <title>Octadecabacter sp. nov., isolated from a marine alga.</title>
        <authorList>
            <person name="Jin M.S."/>
            <person name="Kim H.M."/>
            <person name="Han D.M."/>
            <person name="Jung J.J."/>
            <person name="Jeon C.O."/>
        </authorList>
    </citation>
    <scope>NUCLEOTIDE SEQUENCE [LARGE SCALE GENOMIC DNA]</scope>
    <source>
        <strain evidence="5 6">G9-8</strain>
    </source>
</reference>
<dbReference type="InterPro" id="IPR036388">
    <property type="entry name" value="WH-like_DNA-bd_sf"/>
</dbReference>
<keyword evidence="1" id="KW-0805">Transcription regulation</keyword>
<keyword evidence="3" id="KW-0804">Transcription</keyword>
<dbReference type="NCBIfam" id="NF033788">
    <property type="entry name" value="HTH_metalloreg"/>
    <property type="match status" value="1"/>
</dbReference>
<evidence type="ECO:0000313" key="5">
    <source>
        <dbReference type="EMBL" id="MCF2872073.1"/>
    </source>
</evidence>
<evidence type="ECO:0000256" key="1">
    <source>
        <dbReference type="ARBA" id="ARBA00023015"/>
    </source>
</evidence>
<gene>
    <name evidence="5" type="ORF">L0664_13440</name>
</gene>
<dbReference type="SMART" id="SM00418">
    <property type="entry name" value="HTH_ARSR"/>
    <property type="match status" value="1"/>
</dbReference>
<keyword evidence="2" id="KW-0238">DNA-binding</keyword>
<evidence type="ECO:0000256" key="3">
    <source>
        <dbReference type="ARBA" id="ARBA00023163"/>
    </source>
</evidence>
<dbReference type="PRINTS" id="PR00778">
    <property type="entry name" value="HTHARSR"/>
</dbReference>
<accession>A0ABS9D1A6</accession>
<dbReference type="PROSITE" id="PS50987">
    <property type="entry name" value="HTH_ARSR_2"/>
    <property type="match status" value="1"/>
</dbReference>
<proteinExistence type="predicted"/>
<organism evidence="5 6">
    <name type="scientific">Octadecabacter dasysiphoniae</name>
    <dbReference type="NCBI Taxonomy" id="2909341"/>
    <lineage>
        <taxon>Bacteria</taxon>
        <taxon>Pseudomonadati</taxon>
        <taxon>Pseudomonadota</taxon>
        <taxon>Alphaproteobacteria</taxon>
        <taxon>Rhodobacterales</taxon>
        <taxon>Roseobacteraceae</taxon>
        <taxon>Octadecabacter</taxon>
    </lineage>
</organism>
<sequence length="102" mass="11362">MTYTLALTALADPTRRHIFEALWDQPSTVTDLAKGQTVSRPAVSQHLKVLQAAQLVQVTPNGSHRIYSVRPDGLDPLRGYLDQFWGDALNAYGAEVRRRTSN</sequence>